<dbReference type="GeneID" id="30010844"/>
<dbReference type="PANTHER" id="PTHR11702">
    <property type="entry name" value="DEVELOPMENTALLY REGULATED GTP-BINDING PROTEIN-RELATED"/>
    <property type="match status" value="1"/>
</dbReference>
<dbReference type="AlphaFoldDB" id="A0A178ZHW8"/>
<feature type="region of interest" description="Disordered" evidence="3">
    <location>
        <begin position="48"/>
        <end position="82"/>
    </location>
</feature>
<evidence type="ECO:0000313" key="6">
    <source>
        <dbReference type="EMBL" id="OAP59378.1"/>
    </source>
</evidence>
<dbReference type="PROSITE" id="PS51710">
    <property type="entry name" value="G_OBG"/>
    <property type="match status" value="1"/>
</dbReference>
<evidence type="ECO:0000256" key="2">
    <source>
        <dbReference type="ARBA" id="ARBA00023134"/>
    </source>
</evidence>
<evidence type="ECO:0000256" key="1">
    <source>
        <dbReference type="ARBA" id="ARBA00022741"/>
    </source>
</evidence>
<dbReference type="PRINTS" id="PR00326">
    <property type="entry name" value="GTP1OBG"/>
</dbReference>
<dbReference type="CDD" id="cd01898">
    <property type="entry name" value="Obg"/>
    <property type="match status" value="1"/>
</dbReference>
<dbReference type="Proteomes" id="UP000078343">
    <property type="component" value="Unassembled WGS sequence"/>
</dbReference>
<keyword evidence="2" id="KW-0342">GTP-binding</keyword>
<comment type="caution">
    <text evidence="6">The sequence shown here is derived from an EMBL/GenBank/DDBJ whole genome shotgun (WGS) entry which is preliminary data.</text>
</comment>
<evidence type="ECO:0000259" key="5">
    <source>
        <dbReference type="PROSITE" id="PS51883"/>
    </source>
</evidence>
<dbReference type="EMBL" id="LVYI01000005">
    <property type="protein sequence ID" value="OAP59378.1"/>
    <property type="molecule type" value="Genomic_DNA"/>
</dbReference>
<evidence type="ECO:0000313" key="7">
    <source>
        <dbReference type="Proteomes" id="UP000078343"/>
    </source>
</evidence>
<organism evidence="6 7">
    <name type="scientific">Fonsecaea erecta</name>
    <dbReference type="NCBI Taxonomy" id="1367422"/>
    <lineage>
        <taxon>Eukaryota</taxon>
        <taxon>Fungi</taxon>
        <taxon>Dikarya</taxon>
        <taxon>Ascomycota</taxon>
        <taxon>Pezizomycotina</taxon>
        <taxon>Eurotiomycetes</taxon>
        <taxon>Chaetothyriomycetidae</taxon>
        <taxon>Chaetothyriales</taxon>
        <taxon>Herpotrichiellaceae</taxon>
        <taxon>Fonsecaea</taxon>
    </lineage>
</organism>
<dbReference type="GO" id="GO:0005739">
    <property type="term" value="C:mitochondrion"/>
    <property type="evidence" value="ECO:0007669"/>
    <property type="project" value="TreeGrafter"/>
</dbReference>
<dbReference type="InterPro" id="IPR027417">
    <property type="entry name" value="P-loop_NTPase"/>
</dbReference>
<dbReference type="Gene3D" id="2.70.210.12">
    <property type="entry name" value="GTP1/OBG domain"/>
    <property type="match status" value="1"/>
</dbReference>
<evidence type="ECO:0008006" key="8">
    <source>
        <dbReference type="Google" id="ProtNLM"/>
    </source>
</evidence>
<dbReference type="Pfam" id="PF01018">
    <property type="entry name" value="GTP1_OBG"/>
    <property type="match status" value="2"/>
</dbReference>
<accession>A0A178ZHW8</accession>
<name>A0A178ZHW8_9EURO</name>
<dbReference type="SUPFAM" id="SSF82051">
    <property type="entry name" value="Obg GTP-binding protein N-terminal domain"/>
    <property type="match status" value="1"/>
</dbReference>
<protein>
    <recommendedName>
        <fullName evidence="8">Obg family GTPase CgtA</fullName>
    </recommendedName>
</protein>
<dbReference type="InterPro" id="IPR006073">
    <property type="entry name" value="GTP-bd"/>
</dbReference>
<feature type="domain" description="Obg" evidence="5">
    <location>
        <begin position="90"/>
        <end position="324"/>
    </location>
</feature>
<dbReference type="InterPro" id="IPR036726">
    <property type="entry name" value="GTP1_OBG_dom_sf"/>
</dbReference>
<dbReference type="Gene3D" id="3.40.50.300">
    <property type="entry name" value="P-loop containing nucleotide triphosphate hydrolases"/>
    <property type="match status" value="1"/>
</dbReference>
<reference evidence="6 7" key="1">
    <citation type="submission" date="2016-04" db="EMBL/GenBank/DDBJ databases">
        <title>Draft genome of Fonsecaea erecta CBS 125763.</title>
        <authorList>
            <person name="Weiss V.A."/>
            <person name="Vicente V.A."/>
            <person name="Raittz R.T."/>
            <person name="Moreno L.F."/>
            <person name="De Souza E.M."/>
            <person name="Pedrosa F.O."/>
            <person name="Steffens M.B."/>
            <person name="Faoro H."/>
            <person name="Tadra-Sfeir M.Z."/>
            <person name="Najafzadeh M.J."/>
            <person name="Felipe M.S."/>
            <person name="Teixeira M."/>
            <person name="Sun J."/>
            <person name="Xi L."/>
            <person name="Gomes R."/>
            <person name="De Azevedo C.M."/>
            <person name="Salgado C.G."/>
            <person name="Da Silva M.B."/>
            <person name="Nascimento M.F."/>
            <person name="Queiroz-Telles F."/>
            <person name="Attili D.S."/>
            <person name="Gorbushina A."/>
        </authorList>
    </citation>
    <scope>NUCLEOTIDE SEQUENCE [LARGE SCALE GENOMIC DNA]</scope>
    <source>
        <strain evidence="6 7">CBS 125763</strain>
    </source>
</reference>
<evidence type="ECO:0000256" key="3">
    <source>
        <dbReference type="SAM" id="MobiDB-lite"/>
    </source>
</evidence>
<keyword evidence="7" id="KW-1185">Reference proteome</keyword>
<dbReference type="PROSITE" id="PS51883">
    <property type="entry name" value="OBG"/>
    <property type="match status" value="1"/>
</dbReference>
<sequence>MNPVQGTLMPFLYPCFFHTSTANCLRVQAHRIRLHNRLRLQYLHQTSRLNSPPDVETNASLHSPASEVSIPPTSATSTHLNPSPDDYSRSIFIDKCQITVHAGSGGSGCVSFLRDAHIADGPPNGGDGGSGGSVFIQAVPGQTSLHKLARRGIIKAGRGIGGQGKSQGGRRGEDICVQVPVGTVVREIWRSDPSAEEEIRIKELQAMSDEPDLLNNPDNGLRNRFIIYAGATTADDRRQISSHLPSLNSHLVKPKKSHLAILQPRAPIHLDLDKPMDKPILLAAGAVGGLGNPHFATKSDPKPKFATKGELGVRIKLELELKLLADVGLVGLPNAGKSTFTRAISNSRTRIGDWAFTTLAPTIGTVILDNNEGRPLVRSGIPSPGSMNSSSSGSFVPRQSFTVADIPGLIEDAHLDKGLGLSFLRHIERARILAFVVDLSAGDAVTQLKALWKEVGEYENLRDREVSEQTEARLINWSPFEAQAAPPTEDGLFNDEGEEISIFPSGSSRSSTTLEPLAYPPISAKPWFVIATKADISQTATQFMTPGEANPTSTQTNFLSLAAYMRQVERGEVEHPSGKQNGWRNRVAAIPVSAIKGEGIDKVKDIQPAFWIALSLVAEMWDMKLGAVAAKQVAETRWGSVHALESEGLGKAKGGEGEEIL</sequence>
<dbReference type="SUPFAM" id="SSF52540">
    <property type="entry name" value="P-loop containing nucleoside triphosphate hydrolases"/>
    <property type="match status" value="1"/>
</dbReference>
<dbReference type="GO" id="GO:0042254">
    <property type="term" value="P:ribosome biogenesis"/>
    <property type="evidence" value="ECO:0007669"/>
    <property type="project" value="UniProtKB-UniRule"/>
</dbReference>
<dbReference type="PANTHER" id="PTHR11702:SF31">
    <property type="entry name" value="MITOCHONDRIAL RIBOSOME-ASSOCIATED GTPASE 2"/>
    <property type="match status" value="1"/>
</dbReference>
<gene>
    <name evidence="6" type="ORF">AYL99_06676</name>
</gene>
<dbReference type="GO" id="GO:0005525">
    <property type="term" value="F:GTP binding"/>
    <property type="evidence" value="ECO:0007669"/>
    <property type="project" value="UniProtKB-KW"/>
</dbReference>
<dbReference type="InterPro" id="IPR006169">
    <property type="entry name" value="GTP1_OBG_dom"/>
</dbReference>
<dbReference type="GO" id="GO:0003924">
    <property type="term" value="F:GTPase activity"/>
    <property type="evidence" value="ECO:0007669"/>
    <property type="project" value="InterPro"/>
</dbReference>
<dbReference type="RefSeq" id="XP_018692745.1">
    <property type="nucleotide sequence ID" value="XM_018838185.1"/>
</dbReference>
<keyword evidence="1" id="KW-0547">Nucleotide-binding</keyword>
<feature type="compositionally biased region" description="Polar residues" evidence="3">
    <location>
        <begin position="71"/>
        <end position="81"/>
    </location>
</feature>
<evidence type="ECO:0000259" key="4">
    <source>
        <dbReference type="PROSITE" id="PS51710"/>
    </source>
</evidence>
<proteinExistence type="predicted"/>
<dbReference type="InterPro" id="IPR031167">
    <property type="entry name" value="G_OBG"/>
</dbReference>
<feature type="domain" description="OBG-type G" evidence="4">
    <location>
        <begin position="325"/>
        <end position="612"/>
    </location>
</feature>
<dbReference type="InterPro" id="IPR045086">
    <property type="entry name" value="OBG_GTPase"/>
</dbReference>
<dbReference type="Pfam" id="PF01926">
    <property type="entry name" value="MMR_HSR1"/>
    <property type="match status" value="1"/>
</dbReference>
<dbReference type="OrthoDB" id="347018at2759"/>
<dbReference type="STRING" id="1367422.A0A178ZHW8"/>